<dbReference type="PANTHER" id="PTHR11863">
    <property type="entry name" value="STEROL DESATURASE"/>
    <property type="match status" value="1"/>
</dbReference>
<feature type="domain" description="Fatty acid hydroxylase" evidence="6">
    <location>
        <begin position="90"/>
        <end position="204"/>
    </location>
</feature>
<protein>
    <recommendedName>
        <fullName evidence="6">Fatty acid hydroxylase domain-containing protein</fullName>
    </recommendedName>
</protein>
<keyword evidence="3 5" id="KW-1133">Transmembrane helix</keyword>
<accession>F6WMR0</accession>
<evidence type="ECO:0000313" key="7">
    <source>
        <dbReference type="Ensembl" id="ENSCINP00000006763.3"/>
    </source>
</evidence>
<evidence type="ECO:0000256" key="1">
    <source>
        <dbReference type="ARBA" id="ARBA00004370"/>
    </source>
</evidence>
<dbReference type="GeneTree" id="ENSGT00940000157328"/>
<dbReference type="Ensembl" id="ENSCINT00000006763.3">
    <property type="protein sequence ID" value="ENSCINP00000006763.3"/>
    <property type="gene ID" value="ENSCING00000003821.3"/>
</dbReference>
<dbReference type="InterPro" id="IPR050307">
    <property type="entry name" value="Sterol_Desaturase_Related"/>
</dbReference>
<dbReference type="AlphaFoldDB" id="F6WMR0"/>
<dbReference type="GO" id="GO:0016126">
    <property type="term" value="P:sterol biosynthetic process"/>
    <property type="evidence" value="ECO:0000318"/>
    <property type="project" value="GO_Central"/>
</dbReference>
<dbReference type="InterPro" id="IPR006694">
    <property type="entry name" value="Fatty_acid_hydroxylase"/>
</dbReference>
<reference evidence="7" key="3">
    <citation type="submission" date="2025-08" db="UniProtKB">
        <authorList>
            <consortium name="Ensembl"/>
        </authorList>
    </citation>
    <scope>IDENTIFICATION</scope>
</reference>
<dbReference type="EMBL" id="EAAA01001433">
    <property type="status" value="NOT_ANNOTATED_CDS"/>
    <property type="molecule type" value="Genomic_DNA"/>
</dbReference>
<evidence type="ECO:0000256" key="3">
    <source>
        <dbReference type="ARBA" id="ARBA00022989"/>
    </source>
</evidence>
<feature type="transmembrane region" description="Helical" evidence="5">
    <location>
        <begin position="139"/>
        <end position="159"/>
    </location>
</feature>
<dbReference type="GO" id="GO:0005506">
    <property type="term" value="F:iron ion binding"/>
    <property type="evidence" value="ECO:0007669"/>
    <property type="project" value="InterPro"/>
</dbReference>
<evidence type="ECO:0000256" key="5">
    <source>
        <dbReference type="SAM" id="Phobius"/>
    </source>
</evidence>
<reference evidence="8" key="1">
    <citation type="journal article" date="2002" name="Science">
        <title>The draft genome of Ciona intestinalis: insights into chordate and vertebrate origins.</title>
        <authorList>
            <person name="Dehal P."/>
            <person name="Satou Y."/>
            <person name="Campbell R.K."/>
            <person name="Chapman J."/>
            <person name="Degnan B."/>
            <person name="De Tomaso A."/>
            <person name="Davidson B."/>
            <person name="Di Gregorio A."/>
            <person name="Gelpke M."/>
            <person name="Goodstein D.M."/>
            <person name="Harafuji N."/>
            <person name="Hastings K.E."/>
            <person name="Ho I."/>
            <person name="Hotta K."/>
            <person name="Huang W."/>
            <person name="Kawashima T."/>
            <person name="Lemaire P."/>
            <person name="Martinez D."/>
            <person name="Meinertzhagen I.A."/>
            <person name="Necula S."/>
            <person name="Nonaka M."/>
            <person name="Putnam N."/>
            <person name="Rash S."/>
            <person name="Saiga H."/>
            <person name="Satake M."/>
            <person name="Terry A."/>
            <person name="Yamada L."/>
            <person name="Wang H.G."/>
            <person name="Awazu S."/>
            <person name="Azumi K."/>
            <person name="Boore J."/>
            <person name="Branno M."/>
            <person name="Chin-Bow S."/>
            <person name="DeSantis R."/>
            <person name="Doyle S."/>
            <person name="Francino P."/>
            <person name="Keys D.N."/>
            <person name="Haga S."/>
            <person name="Hayashi H."/>
            <person name="Hino K."/>
            <person name="Imai K.S."/>
            <person name="Inaba K."/>
            <person name="Kano S."/>
            <person name="Kobayashi K."/>
            <person name="Kobayashi M."/>
            <person name="Lee B.I."/>
            <person name="Makabe K.W."/>
            <person name="Manohar C."/>
            <person name="Matassi G."/>
            <person name="Medina M."/>
            <person name="Mochizuki Y."/>
            <person name="Mount S."/>
            <person name="Morishita T."/>
            <person name="Miura S."/>
            <person name="Nakayama A."/>
            <person name="Nishizaka S."/>
            <person name="Nomoto H."/>
            <person name="Ohta F."/>
            <person name="Oishi K."/>
            <person name="Rigoutsos I."/>
            <person name="Sano M."/>
            <person name="Sasaki A."/>
            <person name="Sasakura Y."/>
            <person name="Shoguchi E."/>
            <person name="Shin-i T."/>
            <person name="Spagnuolo A."/>
            <person name="Stainier D."/>
            <person name="Suzuki M.M."/>
            <person name="Tassy O."/>
            <person name="Takatori N."/>
            <person name="Tokuoka M."/>
            <person name="Yagi K."/>
            <person name="Yoshizaki F."/>
            <person name="Wada S."/>
            <person name="Zhang C."/>
            <person name="Hyatt P.D."/>
            <person name="Larimer F."/>
            <person name="Detter C."/>
            <person name="Doggett N."/>
            <person name="Glavina T."/>
            <person name="Hawkins T."/>
            <person name="Richardson P."/>
            <person name="Lucas S."/>
            <person name="Kohara Y."/>
            <person name="Levine M."/>
            <person name="Satoh N."/>
            <person name="Rokhsar D.S."/>
        </authorList>
    </citation>
    <scope>NUCLEOTIDE SEQUENCE [LARGE SCALE GENOMIC DNA]</scope>
</reference>
<dbReference type="InParanoid" id="F6WMR0"/>
<name>F6WMR0_CIOIN</name>
<evidence type="ECO:0000256" key="2">
    <source>
        <dbReference type="ARBA" id="ARBA00022692"/>
    </source>
</evidence>
<dbReference type="Pfam" id="PF04116">
    <property type="entry name" value="FA_hydroxylase"/>
    <property type="match status" value="1"/>
</dbReference>
<comment type="subcellular location">
    <subcellularLocation>
        <location evidence="1">Membrane</location>
    </subcellularLocation>
</comment>
<dbReference type="Proteomes" id="UP000008144">
    <property type="component" value="Chromosome 2"/>
</dbReference>
<proteinExistence type="predicted"/>
<reference evidence="7" key="2">
    <citation type="journal article" date="2008" name="Genome Biol.">
        <title>Improved genome assembly and evidence-based global gene model set for the chordate Ciona intestinalis: new insight into intron and operon populations.</title>
        <authorList>
            <person name="Satou Y."/>
            <person name="Mineta K."/>
            <person name="Ogasawara M."/>
            <person name="Sasakura Y."/>
            <person name="Shoguchi E."/>
            <person name="Ueno K."/>
            <person name="Yamada L."/>
            <person name="Matsumoto J."/>
            <person name="Wasserscheid J."/>
            <person name="Dewar K."/>
            <person name="Wiley G.B."/>
            <person name="Macmil S.L."/>
            <person name="Roe B.A."/>
            <person name="Zeller R.W."/>
            <person name="Hastings K.E."/>
            <person name="Lemaire P."/>
            <person name="Lindquist E."/>
            <person name="Endo T."/>
            <person name="Hotta K."/>
            <person name="Inaba K."/>
        </authorList>
    </citation>
    <scope>NUCLEOTIDE SEQUENCE [LARGE SCALE GENOMIC DNA]</scope>
    <source>
        <strain evidence="7">wild type</strain>
    </source>
</reference>
<keyword evidence="2 5" id="KW-0812">Transmembrane</keyword>
<evidence type="ECO:0000259" key="6">
    <source>
        <dbReference type="Pfam" id="PF04116"/>
    </source>
</evidence>
<dbReference type="HOGENOM" id="CLU_047036_1_1_1"/>
<sequence length="238" mass="28235">MHSLCMLILPESQNGCSNTKYRKIRIFRWNHVDSSGACCAVVLFNEILSCVLIYLSYPIMKLTGMSCDQPVPQLWKMYLLYVGFGYLNIIAFFYLHKLMHHPSIYKYFHKMHHEWVAPISIASVYSHPIDHIFSNFVPYFIGPVLLGSHLSLTWWWIIYAQMESSYHHSNYHLPFLSSPQYHNYHHVKFNQNYCDPFFDGVYKTNLVFQKSIEAKRDRPFYSLTPIDVQYPDEVQKEK</sequence>
<feature type="transmembrane region" description="Helical" evidence="5">
    <location>
        <begin position="77"/>
        <end position="95"/>
    </location>
</feature>
<feature type="transmembrane region" description="Helical" evidence="5">
    <location>
        <begin position="32"/>
        <end position="57"/>
    </location>
</feature>
<organism evidence="7 8">
    <name type="scientific">Ciona intestinalis</name>
    <name type="common">Transparent sea squirt</name>
    <name type="synonym">Ascidia intestinalis</name>
    <dbReference type="NCBI Taxonomy" id="7719"/>
    <lineage>
        <taxon>Eukaryota</taxon>
        <taxon>Metazoa</taxon>
        <taxon>Chordata</taxon>
        <taxon>Tunicata</taxon>
        <taxon>Ascidiacea</taxon>
        <taxon>Phlebobranchia</taxon>
        <taxon>Cionidae</taxon>
        <taxon>Ciona</taxon>
    </lineage>
</organism>
<evidence type="ECO:0000256" key="4">
    <source>
        <dbReference type="ARBA" id="ARBA00023136"/>
    </source>
</evidence>
<dbReference type="GO" id="GO:0005789">
    <property type="term" value="C:endoplasmic reticulum membrane"/>
    <property type="evidence" value="ECO:0000318"/>
    <property type="project" value="GO_Central"/>
</dbReference>
<evidence type="ECO:0000313" key="8">
    <source>
        <dbReference type="Proteomes" id="UP000008144"/>
    </source>
</evidence>
<dbReference type="GO" id="GO:0000254">
    <property type="term" value="F:C-4 methylsterol oxidase activity"/>
    <property type="evidence" value="ECO:0000318"/>
    <property type="project" value="GO_Central"/>
</dbReference>
<reference evidence="7" key="4">
    <citation type="submission" date="2025-09" db="UniProtKB">
        <authorList>
            <consortium name="Ensembl"/>
        </authorList>
    </citation>
    <scope>IDENTIFICATION</scope>
</reference>
<keyword evidence="4 5" id="KW-0472">Membrane</keyword>
<accession>A0A1W2WL09</accession>
<dbReference type="STRING" id="7719.ENSCINP00000006763"/>
<keyword evidence="8" id="KW-1185">Reference proteome</keyword>